<dbReference type="HOGENOM" id="CLU_037051_3_1_1"/>
<dbReference type="KEGG" id="erc:Ecym_6167"/>
<keyword evidence="2" id="KW-0677">Repeat</keyword>
<evidence type="ECO:0000313" key="7">
    <source>
        <dbReference type="Proteomes" id="UP000006790"/>
    </source>
</evidence>
<dbReference type="FunCoup" id="G8JV73">
    <property type="interactions" value="106"/>
</dbReference>
<dbReference type="SUPFAM" id="SSF50978">
    <property type="entry name" value="WD40 repeat-like"/>
    <property type="match status" value="1"/>
</dbReference>
<dbReference type="Pfam" id="PF00400">
    <property type="entry name" value="WD40"/>
    <property type="match status" value="2"/>
</dbReference>
<organism evidence="6 7">
    <name type="scientific">Eremothecium cymbalariae (strain CBS 270.75 / DBVPG 7215 / KCTC 17166 / NRRL Y-17582)</name>
    <name type="common">Yeast</name>
    <dbReference type="NCBI Taxonomy" id="931890"/>
    <lineage>
        <taxon>Eukaryota</taxon>
        <taxon>Fungi</taxon>
        <taxon>Dikarya</taxon>
        <taxon>Ascomycota</taxon>
        <taxon>Saccharomycotina</taxon>
        <taxon>Saccharomycetes</taxon>
        <taxon>Saccharomycetales</taxon>
        <taxon>Saccharomycetaceae</taxon>
        <taxon>Eremothecium</taxon>
    </lineage>
</organism>
<dbReference type="SMART" id="SM00320">
    <property type="entry name" value="WD40"/>
    <property type="match status" value="3"/>
</dbReference>
<dbReference type="OMA" id="GYENGML"/>
<evidence type="ECO:0000256" key="5">
    <source>
        <dbReference type="PROSITE-ProRule" id="PRU00221"/>
    </source>
</evidence>
<dbReference type="Gene3D" id="2.130.10.10">
    <property type="entry name" value="YVTN repeat-like/Quinoprotein amine dehydrogenase"/>
    <property type="match status" value="1"/>
</dbReference>
<accession>G8JV73</accession>
<dbReference type="EMBL" id="CP002502">
    <property type="protein sequence ID" value="AET40552.1"/>
    <property type="molecule type" value="Genomic_DNA"/>
</dbReference>
<evidence type="ECO:0000256" key="4">
    <source>
        <dbReference type="ARBA" id="ARBA00038321"/>
    </source>
</evidence>
<evidence type="ECO:0000256" key="1">
    <source>
        <dbReference type="ARBA" id="ARBA00022574"/>
    </source>
</evidence>
<dbReference type="OrthoDB" id="10257301at2759"/>
<keyword evidence="3" id="KW-0647">Proteasome</keyword>
<protein>
    <submittedName>
        <fullName evidence="6">Uncharacterized protein</fullName>
    </submittedName>
</protein>
<dbReference type="PANTHER" id="PTHR19857:SF19">
    <property type="entry name" value="26S PROTEASOME REGULATORY SUBUNIT RPN14"/>
    <property type="match status" value="1"/>
</dbReference>
<dbReference type="eggNOG" id="KOG0266">
    <property type="taxonomic scope" value="Eukaryota"/>
</dbReference>
<dbReference type="PANTHER" id="PTHR19857">
    <property type="entry name" value="MITOCHONDRIAL DIVISION PROTEIN 1-RELATED"/>
    <property type="match status" value="1"/>
</dbReference>
<feature type="repeat" description="WD" evidence="5">
    <location>
        <begin position="146"/>
        <end position="187"/>
    </location>
</feature>
<proteinExistence type="inferred from homology"/>
<dbReference type="InterPro" id="IPR051179">
    <property type="entry name" value="WD_repeat_multifunction"/>
</dbReference>
<dbReference type="GO" id="GO:0000502">
    <property type="term" value="C:proteasome complex"/>
    <property type="evidence" value="ECO:0007669"/>
    <property type="project" value="UniProtKB-KW"/>
</dbReference>
<dbReference type="GeneID" id="11471029"/>
<comment type="similarity">
    <text evidence="4">Belongs to the WD repeat PAAF1/RPN14 family.</text>
</comment>
<evidence type="ECO:0000313" key="6">
    <source>
        <dbReference type="EMBL" id="AET40552.1"/>
    </source>
</evidence>
<dbReference type="InParanoid" id="G8JV73"/>
<keyword evidence="7" id="KW-1185">Reference proteome</keyword>
<dbReference type="PROSITE" id="PS50294">
    <property type="entry name" value="WD_REPEATS_REGION"/>
    <property type="match status" value="2"/>
</dbReference>
<dbReference type="InterPro" id="IPR001680">
    <property type="entry name" value="WD40_rpt"/>
</dbReference>
<dbReference type="InterPro" id="IPR036322">
    <property type="entry name" value="WD40_repeat_dom_sf"/>
</dbReference>
<evidence type="ECO:0000256" key="2">
    <source>
        <dbReference type="ARBA" id="ARBA00022737"/>
    </source>
</evidence>
<evidence type="ECO:0000256" key="3">
    <source>
        <dbReference type="ARBA" id="ARBA00022942"/>
    </source>
</evidence>
<sequence>MGELPSFHIQADVVECIKDVEQGKVEMEQFYINVEPDIHTVKDYTVKVSKVEDEIVFDAGEGNVFKKVSPQIYEASFEGGKHKCYFKLPSIVYTKDIISGRESESSSARHFTAFDLVHTPEESWCAFGDSNGKISVYKHFSLDKELDGHADYVTSLKFFPSGEVLLSTSMDMQVKIWSAVDGSNPRTFTGHKAAVTESAIIGRGRNILSCSKDGTIKLWECGSGTMLRNFRRDDNAFDGINTMQLLDLEGRRAATVNENHLEYSTENKTVIAGHFSGVLTYHDIYSKQQIAEFPSQFSSPCTTLSCNNTALGDSLSHYIYAGYENGCIAQWDTRYTNKAVNHLFFNKGASADRLFYFQDSLYVSSNVDSSCQISLDSRGNFKDQTFLVADDHKIAQYVADPNDKSIWAVGDWSFCAKY</sequence>
<name>G8JV73_ERECY</name>
<gene>
    <name evidence="6" type="ordered locus">Ecym_6167</name>
</gene>
<reference evidence="7" key="1">
    <citation type="journal article" date="2012" name="G3 (Bethesda)">
        <title>Pichia sorbitophila, an interspecies yeast hybrid reveals early steps of genome resolution following polyploidization.</title>
        <authorList>
            <person name="Leh Louis V."/>
            <person name="Despons L."/>
            <person name="Friedrich A."/>
            <person name="Martin T."/>
            <person name="Durrens P."/>
            <person name="Casaregola S."/>
            <person name="Neuveglise C."/>
            <person name="Fairhead C."/>
            <person name="Marck C."/>
            <person name="Cruz J.A."/>
            <person name="Straub M.L."/>
            <person name="Kugler V."/>
            <person name="Sacerdot C."/>
            <person name="Uzunov Z."/>
            <person name="Thierry A."/>
            <person name="Weiss S."/>
            <person name="Bleykasten C."/>
            <person name="De Montigny J."/>
            <person name="Jacques N."/>
            <person name="Jung P."/>
            <person name="Lemaire M."/>
            <person name="Mallet S."/>
            <person name="Morel G."/>
            <person name="Richard G.F."/>
            <person name="Sarkar A."/>
            <person name="Savel G."/>
            <person name="Schacherer J."/>
            <person name="Seret M.L."/>
            <person name="Talla E."/>
            <person name="Samson G."/>
            <person name="Jubin C."/>
            <person name="Poulain J."/>
            <person name="Vacherie B."/>
            <person name="Barbe V."/>
            <person name="Pelletier E."/>
            <person name="Sherman D.J."/>
            <person name="Westhof E."/>
            <person name="Weissenbach J."/>
            <person name="Baret P.V."/>
            <person name="Wincker P."/>
            <person name="Gaillardin C."/>
            <person name="Dujon B."/>
            <person name="Souciet J.L."/>
        </authorList>
    </citation>
    <scope>NUCLEOTIDE SEQUENCE [LARGE SCALE GENOMIC DNA]</scope>
    <source>
        <strain evidence="7">CBS 270.75 / DBVPG 7215 / KCTC 17166 / NRRL Y-17582</strain>
    </source>
</reference>
<dbReference type="AlphaFoldDB" id="G8JV73"/>
<keyword evidence="1 5" id="KW-0853">WD repeat</keyword>
<dbReference type="PROSITE" id="PS50082">
    <property type="entry name" value="WD_REPEATS_2"/>
    <property type="match status" value="2"/>
</dbReference>
<dbReference type="STRING" id="931890.G8JV73"/>
<dbReference type="RefSeq" id="XP_003647369.1">
    <property type="nucleotide sequence ID" value="XM_003647321.1"/>
</dbReference>
<dbReference type="Proteomes" id="UP000006790">
    <property type="component" value="Chromosome 6"/>
</dbReference>
<dbReference type="InterPro" id="IPR015943">
    <property type="entry name" value="WD40/YVTN_repeat-like_dom_sf"/>
</dbReference>
<feature type="repeat" description="WD" evidence="5">
    <location>
        <begin position="188"/>
        <end position="229"/>
    </location>
</feature>